<gene>
    <name evidence="4" type="ORF">ACFPN2_00895</name>
</gene>
<keyword evidence="3" id="KW-0812">Transmembrane</keyword>
<dbReference type="EMBL" id="JBHSDU010000001">
    <property type="protein sequence ID" value="MFC4307626.1"/>
    <property type="molecule type" value="Genomic_DNA"/>
</dbReference>
<sequence>MARRKTEVFSMSFLDCITCAFGSVVLVYTLINAQGGLRRITEERSSDAEVSQLEEKVLEGDQQLVQLRNSLEQTQAERVRTEGLAPRVLAQIEHTKLQLADSDKQTLAQHEDIARLEADLKSMEEGQRRLQGGAHSPGPRGMSIRGFEGEGNRHYLTGLKVRGDRILFLIDTSASMLDETLVNVLRLRNMSDAHKRAADKWRRTLAITEWLAAHIPETSKFQVYAFNTRSWPLMKASEGKWLNGNDADALDATLKALHELVPNDGTSLENAFAAINAMTPAPDRVILITDGLPTQGAAAPVIRKMIDGDGRYKLFERAMAKYPHNVPLSVVLLPFEGDPQAASAFWVAARHSGGEFMMPAKDWP</sequence>
<feature type="region of interest" description="Disordered" evidence="2">
    <location>
        <begin position="125"/>
        <end position="146"/>
    </location>
</feature>
<feature type="transmembrane region" description="Helical" evidence="3">
    <location>
        <begin position="12"/>
        <end position="31"/>
    </location>
</feature>
<name>A0ABV8SJU4_9GAMM</name>
<evidence type="ECO:0000256" key="3">
    <source>
        <dbReference type="SAM" id="Phobius"/>
    </source>
</evidence>
<organism evidence="4 5">
    <name type="scientific">Steroidobacter flavus</name>
    <dbReference type="NCBI Taxonomy" id="1842136"/>
    <lineage>
        <taxon>Bacteria</taxon>
        <taxon>Pseudomonadati</taxon>
        <taxon>Pseudomonadota</taxon>
        <taxon>Gammaproteobacteria</taxon>
        <taxon>Steroidobacterales</taxon>
        <taxon>Steroidobacteraceae</taxon>
        <taxon>Steroidobacter</taxon>
    </lineage>
</organism>
<feature type="coiled-coil region" evidence="1">
    <location>
        <begin position="50"/>
        <end position="84"/>
    </location>
</feature>
<protein>
    <submittedName>
        <fullName evidence="4">VWA domain-containing protein</fullName>
    </submittedName>
</protein>
<proteinExistence type="predicted"/>
<keyword evidence="3" id="KW-1133">Transmembrane helix</keyword>
<keyword evidence="1" id="KW-0175">Coiled coil</keyword>
<keyword evidence="5" id="KW-1185">Reference proteome</keyword>
<evidence type="ECO:0000256" key="1">
    <source>
        <dbReference type="SAM" id="Coils"/>
    </source>
</evidence>
<keyword evidence="3" id="KW-0472">Membrane</keyword>
<dbReference type="SUPFAM" id="SSF53300">
    <property type="entry name" value="vWA-like"/>
    <property type="match status" value="1"/>
</dbReference>
<evidence type="ECO:0000313" key="4">
    <source>
        <dbReference type="EMBL" id="MFC4307626.1"/>
    </source>
</evidence>
<accession>A0ABV8SJU4</accession>
<dbReference type="CDD" id="cd00198">
    <property type="entry name" value="vWFA"/>
    <property type="match status" value="1"/>
</dbReference>
<reference evidence="5" key="1">
    <citation type="journal article" date="2019" name="Int. J. Syst. Evol. Microbiol.">
        <title>The Global Catalogue of Microorganisms (GCM) 10K type strain sequencing project: providing services to taxonomists for standard genome sequencing and annotation.</title>
        <authorList>
            <consortium name="The Broad Institute Genomics Platform"/>
            <consortium name="The Broad Institute Genome Sequencing Center for Infectious Disease"/>
            <person name="Wu L."/>
            <person name="Ma J."/>
        </authorList>
    </citation>
    <scope>NUCLEOTIDE SEQUENCE [LARGE SCALE GENOMIC DNA]</scope>
    <source>
        <strain evidence="5">CGMCC 1.10759</strain>
    </source>
</reference>
<dbReference type="Proteomes" id="UP001595904">
    <property type="component" value="Unassembled WGS sequence"/>
</dbReference>
<dbReference type="Gene3D" id="3.40.50.410">
    <property type="entry name" value="von Willebrand factor, type A domain"/>
    <property type="match status" value="1"/>
</dbReference>
<comment type="caution">
    <text evidence="4">The sequence shown here is derived from an EMBL/GenBank/DDBJ whole genome shotgun (WGS) entry which is preliminary data.</text>
</comment>
<dbReference type="InterPro" id="IPR036465">
    <property type="entry name" value="vWFA_dom_sf"/>
</dbReference>
<evidence type="ECO:0000313" key="5">
    <source>
        <dbReference type="Proteomes" id="UP001595904"/>
    </source>
</evidence>
<evidence type="ECO:0000256" key="2">
    <source>
        <dbReference type="SAM" id="MobiDB-lite"/>
    </source>
</evidence>
<dbReference type="RefSeq" id="WP_380594051.1">
    <property type="nucleotide sequence ID" value="NZ_JBHSDU010000001.1"/>
</dbReference>